<dbReference type="InterPro" id="IPR033399">
    <property type="entry name" value="TP_0789-like"/>
</dbReference>
<keyword evidence="3" id="KW-0449">Lipoprotein</keyword>
<organism evidence="3 4">
    <name type="scientific">Pseudobowmanella zhangzhouensis</name>
    <dbReference type="NCBI Taxonomy" id="1537679"/>
    <lineage>
        <taxon>Bacteria</taxon>
        <taxon>Pseudomonadati</taxon>
        <taxon>Pseudomonadota</taxon>
        <taxon>Gammaproteobacteria</taxon>
        <taxon>Alteromonadales</taxon>
        <taxon>Alteromonadaceae</taxon>
    </lineage>
</organism>
<comment type="caution">
    <text evidence="3">The sequence shown here is derived from an EMBL/GenBank/DDBJ whole genome shotgun (WGS) entry which is preliminary data.</text>
</comment>
<dbReference type="CDD" id="cd16329">
    <property type="entry name" value="LolA_like"/>
    <property type="match status" value="1"/>
</dbReference>
<evidence type="ECO:0000259" key="2">
    <source>
        <dbReference type="Pfam" id="PF17131"/>
    </source>
</evidence>
<accession>A0ABW1XS81</accession>
<dbReference type="Pfam" id="PF17131">
    <property type="entry name" value="LolA_like"/>
    <property type="match status" value="1"/>
</dbReference>
<evidence type="ECO:0000256" key="1">
    <source>
        <dbReference type="SAM" id="SignalP"/>
    </source>
</evidence>
<reference evidence="4" key="1">
    <citation type="journal article" date="2019" name="Int. J. Syst. Evol. Microbiol.">
        <title>The Global Catalogue of Microorganisms (GCM) 10K type strain sequencing project: providing services to taxonomists for standard genome sequencing and annotation.</title>
        <authorList>
            <consortium name="The Broad Institute Genomics Platform"/>
            <consortium name="The Broad Institute Genome Sequencing Center for Infectious Disease"/>
            <person name="Wu L."/>
            <person name="Ma J."/>
        </authorList>
    </citation>
    <scope>NUCLEOTIDE SEQUENCE [LARGE SCALE GENOMIC DNA]</scope>
    <source>
        <strain evidence="4">CGMCC 1.16031</strain>
    </source>
</reference>
<protein>
    <submittedName>
        <fullName evidence="3">Outer membrane lipoprotein-sorting protein</fullName>
    </submittedName>
</protein>
<sequence>MRTNWVRFLMAACLSVSVSAIADDATQQKGFDIAKQRKERDVGWGSSESSNRMILRDAQGNESVRQLRTQALEVQGDGDKSLTIFDQPADVKGTAFLTYSHVDGADEQWLFMPALKRVKRISSNNKSGPFMGSEFAYEDLTSFELDKFRFNWLRDETVNGVALHVIEATPTDRYSGYTKVITWLDTEAFRPLKTEYYDRKGALLKTATMSDYQLHKDKYWRPHRIDMVNHQTGKSTTLAIDSISFDTNLSVDDFTQNSLKRAR</sequence>
<keyword evidence="1" id="KW-0732">Signal</keyword>
<evidence type="ECO:0000313" key="4">
    <source>
        <dbReference type="Proteomes" id="UP001596364"/>
    </source>
</evidence>
<dbReference type="InterPro" id="IPR052944">
    <property type="entry name" value="Sporulation_related"/>
</dbReference>
<dbReference type="PANTHER" id="PTHR37507">
    <property type="entry name" value="SPORULATION PROTEIN YDCC"/>
    <property type="match status" value="1"/>
</dbReference>
<evidence type="ECO:0000313" key="3">
    <source>
        <dbReference type="EMBL" id="MFC6441619.1"/>
    </source>
</evidence>
<dbReference type="PANTHER" id="PTHR37507:SF2">
    <property type="entry name" value="SPORULATION PROTEIN YDCC"/>
    <property type="match status" value="1"/>
</dbReference>
<dbReference type="Proteomes" id="UP001596364">
    <property type="component" value="Unassembled WGS sequence"/>
</dbReference>
<dbReference type="EMBL" id="JBHSUS010000001">
    <property type="protein sequence ID" value="MFC6441619.1"/>
    <property type="molecule type" value="Genomic_DNA"/>
</dbReference>
<keyword evidence="4" id="KW-1185">Reference proteome</keyword>
<name>A0ABW1XS81_9ALTE</name>
<feature type="chain" id="PRO_5047343607" evidence="1">
    <location>
        <begin position="23"/>
        <end position="263"/>
    </location>
</feature>
<gene>
    <name evidence="3" type="ORF">ACFP85_15810</name>
</gene>
<dbReference type="Gene3D" id="2.50.20.10">
    <property type="entry name" value="Lipoprotein localisation LolA/LolB/LppX"/>
    <property type="match status" value="1"/>
</dbReference>
<proteinExistence type="predicted"/>
<feature type="signal peptide" evidence="1">
    <location>
        <begin position="1"/>
        <end position="22"/>
    </location>
</feature>
<feature type="domain" description="Uncharacterized protein TP-0789" evidence="2">
    <location>
        <begin position="78"/>
        <end position="261"/>
    </location>
</feature>
<dbReference type="RefSeq" id="WP_131257622.1">
    <property type="nucleotide sequence ID" value="NZ_JBHSUS010000001.1"/>
</dbReference>